<keyword evidence="12" id="KW-0732">Signal</keyword>
<reference evidence="13 14" key="2">
    <citation type="submission" date="2020-08" db="EMBL/GenBank/DDBJ databases">
        <authorList>
            <person name="Partida-Martinez L."/>
            <person name="Huntemann M."/>
            <person name="Clum A."/>
            <person name="Wang J."/>
            <person name="Palaniappan K."/>
            <person name="Ritter S."/>
            <person name="Chen I.-M."/>
            <person name="Stamatis D."/>
            <person name="Reddy T."/>
            <person name="O'Malley R."/>
            <person name="Daum C."/>
            <person name="Shapiro N."/>
            <person name="Ivanova N."/>
            <person name="Kyrpides N."/>
            <person name="Woyke T."/>
        </authorList>
    </citation>
    <scope>NUCLEOTIDE SEQUENCE [LARGE SCALE GENOMIC DNA]</scope>
    <source>
        <strain evidence="13 14">AS2.23</strain>
    </source>
</reference>
<comment type="pathway">
    <text evidence="2 8">Carbohydrate metabolism; hexose metabolism.</text>
</comment>
<keyword evidence="6 8" id="KW-0413">Isomerase</keyword>
<evidence type="ECO:0000256" key="12">
    <source>
        <dbReference type="SAM" id="SignalP"/>
    </source>
</evidence>
<dbReference type="InterPro" id="IPR015443">
    <property type="entry name" value="Aldose_1-epimerase"/>
</dbReference>
<proteinExistence type="inferred from homology"/>
<dbReference type="GO" id="GO:0004034">
    <property type="term" value="F:aldose 1-epimerase activity"/>
    <property type="evidence" value="ECO:0007669"/>
    <property type="project" value="UniProtKB-EC"/>
</dbReference>
<dbReference type="EMBL" id="JACHVY010000001">
    <property type="protein sequence ID" value="MBB2900726.1"/>
    <property type="molecule type" value="Genomic_DNA"/>
</dbReference>
<dbReference type="CDD" id="cd09019">
    <property type="entry name" value="galactose_mutarotase_like"/>
    <property type="match status" value="1"/>
</dbReference>
<evidence type="ECO:0000256" key="6">
    <source>
        <dbReference type="ARBA" id="ARBA00023235"/>
    </source>
</evidence>
<feature type="binding site" evidence="11">
    <location>
        <begin position="217"/>
        <end position="219"/>
    </location>
    <ligand>
        <name>beta-D-galactose</name>
        <dbReference type="ChEBI" id="CHEBI:27667"/>
    </ligand>
</feature>
<feature type="active site" description="Proton donor" evidence="9">
    <location>
        <position position="217"/>
    </location>
</feature>
<dbReference type="Pfam" id="PF01263">
    <property type="entry name" value="Aldose_epim"/>
    <property type="match status" value="1"/>
</dbReference>
<reference evidence="13 14" key="1">
    <citation type="submission" date="2020-08" db="EMBL/GenBank/DDBJ databases">
        <title>The Agave Microbiome: Exploring the role of microbial communities in plant adaptations to desert environments.</title>
        <authorList>
            <person name="Partida-Martinez L.P."/>
        </authorList>
    </citation>
    <scope>NUCLEOTIDE SEQUENCE [LARGE SCALE GENOMIC DNA]</scope>
    <source>
        <strain evidence="13 14">AS2.23</strain>
    </source>
</reference>
<feature type="active site" description="Proton acceptor" evidence="9">
    <location>
        <position position="354"/>
    </location>
</feature>
<evidence type="ECO:0000256" key="10">
    <source>
        <dbReference type="PIRSR" id="PIRSR005096-2"/>
    </source>
</evidence>
<evidence type="ECO:0000256" key="5">
    <source>
        <dbReference type="ARBA" id="ARBA00014165"/>
    </source>
</evidence>
<dbReference type="PANTHER" id="PTHR10091">
    <property type="entry name" value="ALDOSE-1-EPIMERASE"/>
    <property type="match status" value="1"/>
</dbReference>
<dbReference type="InterPro" id="IPR008183">
    <property type="entry name" value="Aldose_1/G6P_1-epimerase"/>
</dbReference>
<protein>
    <recommendedName>
        <fullName evidence="5 8">Aldose 1-epimerase</fullName>
        <ecNumber evidence="4 8">5.1.3.3</ecNumber>
    </recommendedName>
</protein>
<accession>A0A7W4TKU0</accession>
<feature type="chain" id="PRO_5031468465" description="Aldose 1-epimerase" evidence="12">
    <location>
        <begin position="31"/>
        <end position="388"/>
    </location>
</feature>
<evidence type="ECO:0000313" key="14">
    <source>
        <dbReference type="Proteomes" id="UP000533269"/>
    </source>
</evidence>
<name>A0A7W4TKU0_KINRA</name>
<evidence type="ECO:0000256" key="4">
    <source>
        <dbReference type="ARBA" id="ARBA00013185"/>
    </source>
</evidence>
<evidence type="ECO:0000256" key="3">
    <source>
        <dbReference type="ARBA" id="ARBA00006206"/>
    </source>
</evidence>
<dbReference type="InterPro" id="IPR011013">
    <property type="entry name" value="Gal_mutarotase_sf_dom"/>
</dbReference>
<evidence type="ECO:0000313" key="13">
    <source>
        <dbReference type="EMBL" id="MBB2900726.1"/>
    </source>
</evidence>
<feature type="binding site" evidence="11">
    <location>
        <begin position="117"/>
        <end position="118"/>
    </location>
    <ligand>
        <name>beta-D-galactose</name>
        <dbReference type="ChEBI" id="CHEBI:27667"/>
    </ligand>
</feature>
<dbReference type="PIRSF" id="PIRSF005096">
    <property type="entry name" value="GALM"/>
    <property type="match status" value="1"/>
</dbReference>
<dbReference type="GO" id="GO:0030246">
    <property type="term" value="F:carbohydrate binding"/>
    <property type="evidence" value="ECO:0007669"/>
    <property type="project" value="InterPro"/>
</dbReference>
<dbReference type="GO" id="GO:0005737">
    <property type="term" value="C:cytoplasm"/>
    <property type="evidence" value="ECO:0007669"/>
    <property type="project" value="TreeGrafter"/>
</dbReference>
<keyword evidence="7 8" id="KW-0119">Carbohydrate metabolism</keyword>
<evidence type="ECO:0000256" key="9">
    <source>
        <dbReference type="PIRSR" id="PIRSR005096-1"/>
    </source>
</evidence>
<dbReference type="Proteomes" id="UP000533269">
    <property type="component" value="Unassembled WGS sequence"/>
</dbReference>
<feature type="binding site" evidence="10">
    <location>
        <position position="289"/>
    </location>
    <ligand>
        <name>beta-D-galactose</name>
        <dbReference type="ChEBI" id="CHEBI:27667"/>
    </ligand>
</feature>
<evidence type="ECO:0000256" key="1">
    <source>
        <dbReference type="ARBA" id="ARBA00001614"/>
    </source>
</evidence>
<dbReference type="GO" id="GO:0006006">
    <property type="term" value="P:glucose metabolic process"/>
    <property type="evidence" value="ECO:0007669"/>
    <property type="project" value="TreeGrafter"/>
</dbReference>
<dbReference type="InterPro" id="IPR018052">
    <property type="entry name" value="Ald1_epimerase_CS"/>
</dbReference>
<dbReference type="GO" id="GO:0033499">
    <property type="term" value="P:galactose catabolic process via UDP-galactose, Leloir pathway"/>
    <property type="evidence" value="ECO:0007669"/>
    <property type="project" value="TreeGrafter"/>
</dbReference>
<evidence type="ECO:0000256" key="11">
    <source>
        <dbReference type="PIRSR" id="PIRSR005096-3"/>
    </source>
</evidence>
<dbReference type="PANTHER" id="PTHR10091:SF0">
    <property type="entry name" value="GALACTOSE MUTAROTASE"/>
    <property type="match status" value="1"/>
</dbReference>
<dbReference type="UniPathway" id="UPA00242"/>
<comment type="caution">
    <text evidence="13">The sequence shown here is derived from an EMBL/GenBank/DDBJ whole genome shotgun (WGS) entry which is preliminary data.</text>
</comment>
<sequence>MPLNPSRRSVVLAGAAATALVGAAATPAAAAVQREPRLFAEPWGTLPDGTAVERWTLVDGEVTARILTYGGILQSLEFPDHRGRVRNVVLGFADLEGYLAGNNPGPYFGALIGRYGNRIAGGRFTLDGVEHQLPLNNGPNSLHGGTDSFDKRVWSATPVFGDGTVGLRLSLDSPDGDQGYPGNLHVEVTYTLDRFAQLTLDYLATTDAATVVNLTNHSYWNLAGEGSGTALDHELTIHADGFTPVDETLIPTGEIAPVAGTPMDFRSPRRIAARIRQPYQQILFGQGYDHNWVLDRAGDGLEEAAVLHDPRSGRTLRVSTTEPGLQFYSGNFLDATLVGTGGGVYRQGDGVALETQHFPDSPNQPDFPSTVLRPGEEYRSTTVFGLSR</sequence>
<dbReference type="PROSITE" id="PS00545">
    <property type="entry name" value="ALDOSE_1_EPIMERASE"/>
    <property type="match status" value="1"/>
</dbReference>
<dbReference type="InterPro" id="IPR014718">
    <property type="entry name" value="GH-type_carb-bd"/>
</dbReference>
<dbReference type="SUPFAM" id="SSF74650">
    <property type="entry name" value="Galactose mutarotase-like"/>
    <property type="match status" value="1"/>
</dbReference>
<organism evidence="13 14">
    <name type="scientific">Kineococcus radiotolerans</name>
    <dbReference type="NCBI Taxonomy" id="131568"/>
    <lineage>
        <taxon>Bacteria</taxon>
        <taxon>Bacillati</taxon>
        <taxon>Actinomycetota</taxon>
        <taxon>Actinomycetes</taxon>
        <taxon>Kineosporiales</taxon>
        <taxon>Kineosporiaceae</taxon>
        <taxon>Kineococcus</taxon>
    </lineage>
</organism>
<dbReference type="InterPro" id="IPR047215">
    <property type="entry name" value="Galactose_mutarotase-like"/>
</dbReference>
<dbReference type="PROSITE" id="PS51318">
    <property type="entry name" value="TAT"/>
    <property type="match status" value="1"/>
</dbReference>
<dbReference type="AlphaFoldDB" id="A0A7W4TKU0"/>
<comment type="similarity">
    <text evidence="3 8">Belongs to the aldose epimerase family.</text>
</comment>
<dbReference type="RefSeq" id="WP_183390849.1">
    <property type="nucleotide sequence ID" value="NZ_JACHVY010000001.1"/>
</dbReference>
<comment type="catalytic activity">
    <reaction evidence="1 8">
        <text>alpha-D-glucose = beta-D-glucose</text>
        <dbReference type="Rhea" id="RHEA:10264"/>
        <dbReference type="ChEBI" id="CHEBI:15903"/>
        <dbReference type="ChEBI" id="CHEBI:17925"/>
        <dbReference type="EC" id="5.1.3.3"/>
    </reaction>
</comment>
<evidence type="ECO:0000256" key="2">
    <source>
        <dbReference type="ARBA" id="ARBA00005028"/>
    </source>
</evidence>
<dbReference type="Gene3D" id="2.70.98.10">
    <property type="match status" value="1"/>
</dbReference>
<dbReference type="InterPro" id="IPR006311">
    <property type="entry name" value="TAT_signal"/>
</dbReference>
<feature type="signal peptide" evidence="12">
    <location>
        <begin position="1"/>
        <end position="30"/>
    </location>
</feature>
<evidence type="ECO:0000256" key="7">
    <source>
        <dbReference type="ARBA" id="ARBA00023277"/>
    </source>
</evidence>
<dbReference type="EC" id="5.1.3.3" evidence="4 8"/>
<dbReference type="NCBIfam" id="NF008277">
    <property type="entry name" value="PRK11055.1"/>
    <property type="match status" value="1"/>
</dbReference>
<gene>
    <name evidence="13" type="ORF">FHR75_001514</name>
</gene>
<evidence type="ECO:0000256" key="8">
    <source>
        <dbReference type="PIRNR" id="PIRNR005096"/>
    </source>
</evidence>